<keyword evidence="3" id="KW-1185">Reference proteome</keyword>
<gene>
    <name evidence="2" type="ORF">CQW49_22645</name>
</gene>
<evidence type="ECO:0000313" key="2">
    <source>
        <dbReference type="EMBL" id="ATQ70783.1"/>
    </source>
</evidence>
<sequence length="102" mass="11008">MRPNAWAEGVEQDNRVAPENDGGSRIGPEGSSNSTPSIAAKRARIVSPGFFGAVTSPIARARYFPRFFFHEAATFSRAHAGVGLPDLSREVNFARRSICSLS</sequence>
<feature type="region of interest" description="Disordered" evidence="1">
    <location>
        <begin position="1"/>
        <end position="39"/>
    </location>
</feature>
<name>A0A2D2D733_METT3</name>
<dbReference type="Proteomes" id="UP000230709">
    <property type="component" value="Plasmid pOB3b2"/>
</dbReference>
<dbReference type="RefSeq" id="WP_099832002.1">
    <property type="nucleotide sequence ID" value="NZ_CP023739.1"/>
</dbReference>
<accession>A0A2D2D733</accession>
<keyword evidence="2" id="KW-0614">Plasmid</keyword>
<evidence type="ECO:0000256" key="1">
    <source>
        <dbReference type="SAM" id="MobiDB-lite"/>
    </source>
</evidence>
<dbReference type="AlphaFoldDB" id="A0A2D2D733"/>
<geneLocation type="plasmid" evidence="3">
    <name>pob3b2</name>
</geneLocation>
<protein>
    <submittedName>
        <fullName evidence="2">Uncharacterized protein</fullName>
    </submittedName>
</protein>
<dbReference type="EMBL" id="CP023739">
    <property type="protein sequence ID" value="ATQ70783.1"/>
    <property type="molecule type" value="Genomic_DNA"/>
</dbReference>
<evidence type="ECO:0000313" key="3">
    <source>
        <dbReference type="Proteomes" id="UP000230709"/>
    </source>
</evidence>
<organism evidence="2 3">
    <name type="scientific">Methylosinus trichosporium (strain ATCC 35070 / NCIMB 11131 / UNIQEM 75 / OB3b)</name>
    <dbReference type="NCBI Taxonomy" id="595536"/>
    <lineage>
        <taxon>Bacteria</taxon>
        <taxon>Pseudomonadati</taxon>
        <taxon>Pseudomonadota</taxon>
        <taxon>Alphaproteobacteria</taxon>
        <taxon>Hyphomicrobiales</taxon>
        <taxon>Methylocystaceae</taxon>
        <taxon>Methylosinus</taxon>
    </lineage>
</organism>
<dbReference type="KEGG" id="mtw:CQW49_22645"/>
<reference evidence="3" key="1">
    <citation type="submission" date="2017-10" db="EMBL/GenBank/DDBJ databases">
        <title>Completed PacBio SMRT sequence of Methylosinus trichosporium OB3b reveals presence of a third large plasmid.</title>
        <authorList>
            <person name="Charles T.C."/>
            <person name="Lynch M.D.J."/>
            <person name="Heil J.R."/>
            <person name="Cheng J."/>
        </authorList>
    </citation>
    <scope>NUCLEOTIDE SEQUENCE [LARGE SCALE GENOMIC DNA]</scope>
    <source>
        <strain evidence="3">OB3b</strain>
        <plasmid evidence="3">pob3b2</plasmid>
    </source>
</reference>
<proteinExistence type="predicted"/>